<dbReference type="Pfam" id="PF12796">
    <property type="entry name" value="Ank_2"/>
    <property type="match status" value="4"/>
</dbReference>
<feature type="repeat" description="ANK" evidence="3">
    <location>
        <begin position="201"/>
        <end position="233"/>
    </location>
</feature>
<feature type="repeat" description="ANK" evidence="3">
    <location>
        <begin position="417"/>
        <end position="440"/>
    </location>
</feature>
<feature type="repeat" description="ANK" evidence="3">
    <location>
        <begin position="489"/>
        <end position="521"/>
    </location>
</feature>
<evidence type="ECO:0000256" key="3">
    <source>
        <dbReference type="PROSITE-ProRule" id="PRU00023"/>
    </source>
</evidence>
<feature type="repeat" description="ANK" evidence="3">
    <location>
        <begin position="310"/>
        <end position="342"/>
    </location>
</feature>
<dbReference type="PANTHER" id="PTHR24198:SF165">
    <property type="entry name" value="ANKYRIN REPEAT-CONTAINING PROTEIN-RELATED"/>
    <property type="match status" value="1"/>
</dbReference>
<name>A0AA40CY98_9PEZI</name>
<dbReference type="PROSITE" id="PS50088">
    <property type="entry name" value="ANK_REPEAT"/>
    <property type="match status" value="8"/>
</dbReference>
<evidence type="ECO:0000313" key="5">
    <source>
        <dbReference type="Proteomes" id="UP001174936"/>
    </source>
</evidence>
<keyword evidence="1" id="KW-0677">Repeat</keyword>
<evidence type="ECO:0000256" key="1">
    <source>
        <dbReference type="ARBA" id="ARBA00022737"/>
    </source>
</evidence>
<gene>
    <name evidence="4" type="ORF">B0T16DRAFT_486656</name>
</gene>
<dbReference type="Proteomes" id="UP001174936">
    <property type="component" value="Unassembled WGS sequence"/>
</dbReference>
<feature type="repeat" description="ANK" evidence="3">
    <location>
        <begin position="384"/>
        <end position="416"/>
    </location>
</feature>
<sequence>MAVDPGAVVGAVQILGVTLQSVVSIFTSYKNAPVQIQNLQRECDFTRVLLKNIRYRETARKDHSHDSLAGLLQDIIGQLQLEVNELLGELEKLSNTESKIGQWASKGVVVWKKSYLEGMQRKIRAKQADLQLVLNTQVHSHTTELSMMDKRRFSDPIEASLSTNANTKEQFIRAVMKGDVSVVQKFLRYQLDRDFLANDDEELYPLHVAARNGDVAMLGLLLSHGAKPESTSKDGSTPLMVALEHDRCNAALVLIERGGPLTVFMADSNQRTALHIAAFQGYTEHVRLLIKLHQNHGDQNKSPTSAGDILGCTPLWLAARNEHVEIVKMIVNFDPDSPSRNSQDPEAPSPLWALALSKNLDSASKTAGLSILAKSANINARNTQGSTLLHRAAFTGDVDLATLLLNAGADIQIRDNLGRYPLHYAAIRGHSSTLSLLLSHLGDTIINHINSPDNSGLTPLMLAAGSNHANIIHTLSKHGADSLARSTPNGYSALYIACSQGHMFTAAYLLGQGADIDGVDSKGNTCLHVAARNGYVDMVRALLGMGADRSKRSVEPFGG</sequence>
<accession>A0AA40CY98</accession>
<dbReference type="Gene3D" id="1.25.40.20">
    <property type="entry name" value="Ankyrin repeat-containing domain"/>
    <property type="match status" value="3"/>
</dbReference>
<keyword evidence="2 3" id="KW-0040">ANK repeat</keyword>
<dbReference type="InterPro" id="IPR036770">
    <property type="entry name" value="Ankyrin_rpt-contain_sf"/>
</dbReference>
<dbReference type="PROSITE" id="PS50297">
    <property type="entry name" value="ANK_REP_REGION"/>
    <property type="match status" value="7"/>
</dbReference>
<dbReference type="EMBL" id="JAULSV010000001">
    <property type="protein sequence ID" value="KAK0654967.1"/>
    <property type="molecule type" value="Genomic_DNA"/>
</dbReference>
<dbReference type="Pfam" id="PF13637">
    <property type="entry name" value="Ank_4"/>
    <property type="match status" value="1"/>
</dbReference>
<evidence type="ECO:0000313" key="4">
    <source>
        <dbReference type="EMBL" id="KAK0654967.1"/>
    </source>
</evidence>
<proteinExistence type="predicted"/>
<dbReference type="InterPro" id="IPR002110">
    <property type="entry name" value="Ankyrin_rpt"/>
</dbReference>
<dbReference type="PANTHER" id="PTHR24198">
    <property type="entry name" value="ANKYRIN REPEAT AND PROTEIN KINASE DOMAIN-CONTAINING PROTEIN"/>
    <property type="match status" value="1"/>
</dbReference>
<keyword evidence="5" id="KW-1185">Reference proteome</keyword>
<dbReference type="SUPFAM" id="SSF48403">
    <property type="entry name" value="Ankyrin repeat"/>
    <property type="match status" value="2"/>
</dbReference>
<organism evidence="4 5">
    <name type="scientific">Cercophora newfieldiana</name>
    <dbReference type="NCBI Taxonomy" id="92897"/>
    <lineage>
        <taxon>Eukaryota</taxon>
        <taxon>Fungi</taxon>
        <taxon>Dikarya</taxon>
        <taxon>Ascomycota</taxon>
        <taxon>Pezizomycotina</taxon>
        <taxon>Sordariomycetes</taxon>
        <taxon>Sordariomycetidae</taxon>
        <taxon>Sordariales</taxon>
        <taxon>Lasiosphaeriaceae</taxon>
        <taxon>Cercophora</taxon>
    </lineage>
</organism>
<comment type="caution">
    <text evidence="4">The sequence shown here is derived from an EMBL/GenBank/DDBJ whole genome shotgun (WGS) entry which is preliminary data.</text>
</comment>
<feature type="repeat" description="ANK" evidence="3">
    <location>
        <begin position="269"/>
        <end position="301"/>
    </location>
</feature>
<evidence type="ECO:0000256" key="2">
    <source>
        <dbReference type="ARBA" id="ARBA00023043"/>
    </source>
</evidence>
<feature type="repeat" description="ANK" evidence="3">
    <location>
        <begin position="522"/>
        <end position="554"/>
    </location>
</feature>
<protein>
    <submittedName>
        <fullName evidence="4">Ankyrin repeat-containing domain protein</fullName>
    </submittedName>
</protein>
<reference evidence="4" key="1">
    <citation type="submission" date="2023-06" db="EMBL/GenBank/DDBJ databases">
        <title>Genome-scale phylogeny and comparative genomics of the fungal order Sordariales.</title>
        <authorList>
            <consortium name="Lawrence Berkeley National Laboratory"/>
            <person name="Hensen N."/>
            <person name="Bonometti L."/>
            <person name="Westerberg I."/>
            <person name="Brannstrom I.O."/>
            <person name="Guillou S."/>
            <person name="Cros-Aarteil S."/>
            <person name="Calhoun S."/>
            <person name="Haridas S."/>
            <person name="Kuo A."/>
            <person name="Mondo S."/>
            <person name="Pangilinan J."/>
            <person name="Riley R."/>
            <person name="Labutti K."/>
            <person name="Andreopoulos B."/>
            <person name="Lipzen A."/>
            <person name="Chen C."/>
            <person name="Yanf M."/>
            <person name="Daum C."/>
            <person name="Ng V."/>
            <person name="Clum A."/>
            <person name="Steindorff A."/>
            <person name="Ohm R."/>
            <person name="Martin F."/>
            <person name="Silar P."/>
            <person name="Natvig D."/>
            <person name="Lalanne C."/>
            <person name="Gautier V."/>
            <person name="Ament-Velasquez S.L."/>
            <person name="Kruys A."/>
            <person name="Hutchinson M.I."/>
            <person name="Powell A.J."/>
            <person name="Barry K."/>
            <person name="Miller A.N."/>
            <person name="Grigoriev I.V."/>
            <person name="Debuchy R."/>
            <person name="Gladieux P."/>
            <person name="Thoren M.H."/>
            <person name="Johannesson H."/>
        </authorList>
    </citation>
    <scope>NUCLEOTIDE SEQUENCE</scope>
    <source>
        <strain evidence="4">SMH2532-1</strain>
    </source>
</reference>
<feature type="repeat" description="ANK" evidence="3">
    <location>
        <begin position="455"/>
        <end position="487"/>
    </location>
</feature>
<dbReference type="SMART" id="SM00248">
    <property type="entry name" value="ANK"/>
    <property type="match status" value="10"/>
</dbReference>
<dbReference type="AlphaFoldDB" id="A0AA40CY98"/>